<comment type="caution">
    <text evidence="4">The sequence shown here is derived from an EMBL/GenBank/DDBJ whole genome shotgun (WGS) entry which is preliminary data.</text>
</comment>
<keyword evidence="2" id="KW-0732">Signal</keyword>
<keyword evidence="5" id="KW-1185">Reference proteome</keyword>
<dbReference type="PANTHER" id="PTHR13369">
    <property type="match status" value="1"/>
</dbReference>
<evidence type="ECO:0000313" key="5">
    <source>
        <dbReference type="Proteomes" id="UP001530315"/>
    </source>
</evidence>
<organism evidence="4 5">
    <name type="scientific">Stephanodiscus triporus</name>
    <dbReference type="NCBI Taxonomy" id="2934178"/>
    <lineage>
        <taxon>Eukaryota</taxon>
        <taxon>Sar</taxon>
        <taxon>Stramenopiles</taxon>
        <taxon>Ochrophyta</taxon>
        <taxon>Bacillariophyta</taxon>
        <taxon>Coscinodiscophyceae</taxon>
        <taxon>Thalassiosirophycidae</taxon>
        <taxon>Stephanodiscales</taxon>
        <taxon>Stephanodiscaceae</taxon>
        <taxon>Stephanodiscus</taxon>
    </lineage>
</organism>
<name>A0ABD3P647_9STRA</name>
<dbReference type="InterPro" id="IPR029063">
    <property type="entry name" value="SAM-dependent_MTases_sf"/>
</dbReference>
<evidence type="ECO:0000256" key="2">
    <source>
        <dbReference type="SAM" id="SignalP"/>
    </source>
</evidence>
<sequence>MMLTPLLFGLAAQSTIPTACDSFTPSSAVVTSARAHRGRFAALDRRDGGELLTIRSTRRLLLLRRLLPPRSRRGSSDDDDDDVDDDDGRKRRRSAALIAIDEFVSTVRSSLDDGTFVSFVLRDVPNSRGKRSKKTTNDEERLRGRYKSVAGRLVLMKEKEKGGGRGRRGGRGEGKSSMADEDGGGGVPFVQATIKYHLATDVAKNWRVWPRGGQRPPGNSEVDEVVGGLRRLFSTATGNAEYDDDDAVPSSSFVAGDIGIRSGEIVTADGAYELRIRTSDDAVFRRLPPSDDDAGSHARRGAVAREDSRAHDGTYANRPLSHDRPRNVPIPPTSTFLRRLGLSNADGRPANGMSSKLRQCQKFVEVVGKLVDDCSISSATHTKIRVIDMGCGRGYLTFSLHSYLCDKFSGGGGDGGGGGVGIAVETRGIDRRPKLVEEINGIAAELGGEFVTLGFFEGTIGNAALGGGPFWNDDYDDDGRNGDGGNDDGESTLDVIIALHACDTATDDALHFAVDRDADVIVVAPCCQYELRPQIDAVVGAGDRHPLEDVLRHAIYRERATETVTDAMRALLLEIAGYDTRVFEFVGGEHTAKNVMIAATKRRRHDGPDSLRVRRENLANLARFYGIRRQRLATLMGESVTGVGHDVEKNVNRNRSGMAPL</sequence>
<accession>A0ABD3P647</accession>
<proteinExistence type="predicted"/>
<feature type="signal peptide" evidence="2">
    <location>
        <begin position="1"/>
        <end position="22"/>
    </location>
</feature>
<reference evidence="4 5" key="1">
    <citation type="submission" date="2024-10" db="EMBL/GenBank/DDBJ databases">
        <title>Updated reference genomes for cyclostephanoid diatoms.</title>
        <authorList>
            <person name="Roberts W.R."/>
            <person name="Alverson A.J."/>
        </authorList>
    </citation>
    <scope>NUCLEOTIDE SEQUENCE [LARGE SCALE GENOMIC DNA]</scope>
    <source>
        <strain evidence="4 5">AJA276-08</strain>
    </source>
</reference>
<feature type="compositionally biased region" description="Basic and acidic residues" evidence="1">
    <location>
        <begin position="303"/>
        <end position="312"/>
    </location>
</feature>
<dbReference type="Proteomes" id="UP001530315">
    <property type="component" value="Unassembled WGS sequence"/>
</dbReference>
<feature type="chain" id="PRO_5044864383" description="Methyltransferase domain-containing protein" evidence="2">
    <location>
        <begin position="23"/>
        <end position="661"/>
    </location>
</feature>
<protein>
    <recommendedName>
        <fullName evidence="3">Methyltransferase domain-containing protein</fullName>
    </recommendedName>
</protein>
<feature type="region of interest" description="Disordered" evidence="1">
    <location>
        <begin position="157"/>
        <end position="185"/>
    </location>
</feature>
<evidence type="ECO:0000259" key="3">
    <source>
        <dbReference type="Pfam" id="PF13679"/>
    </source>
</evidence>
<dbReference type="InterPro" id="IPR025714">
    <property type="entry name" value="Methyltranfer_dom"/>
</dbReference>
<dbReference type="SUPFAM" id="SSF53335">
    <property type="entry name" value="S-adenosyl-L-methionine-dependent methyltransferases"/>
    <property type="match status" value="1"/>
</dbReference>
<dbReference type="AlphaFoldDB" id="A0ABD3P647"/>
<feature type="domain" description="Methyltransferase" evidence="3">
    <location>
        <begin position="356"/>
        <end position="533"/>
    </location>
</feature>
<gene>
    <name evidence="4" type="ORF">ACHAW5_004687</name>
</gene>
<dbReference type="EMBL" id="JALLAZ020000983">
    <property type="protein sequence ID" value="KAL3783217.1"/>
    <property type="molecule type" value="Genomic_DNA"/>
</dbReference>
<dbReference type="PANTHER" id="PTHR13369:SF3">
    <property type="entry name" value="METHYLTRANSFERASE DOMAIN-CONTAINING PROTEIN"/>
    <property type="match status" value="1"/>
</dbReference>
<evidence type="ECO:0000256" key="1">
    <source>
        <dbReference type="SAM" id="MobiDB-lite"/>
    </source>
</evidence>
<feature type="region of interest" description="Disordered" evidence="1">
    <location>
        <begin position="284"/>
        <end position="335"/>
    </location>
</feature>
<dbReference type="Pfam" id="PF13679">
    <property type="entry name" value="Methyltransf_32"/>
    <property type="match status" value="1"/>
</dbReference>
<evidence type="ECO:0000313" key="4">
    <source>
        <dbReference type="EMBL" id="KAL3783217.1"/>
    </source>
</evidence>